<dbReference type="AlphaFoldDB" id="A0A2S5STA7"/>
<dbReference type="EMBL" id="PSNX01000010">
    <property type="protein sequence ID" value="PPE65972.1"/>
    <property type="molecule type" value="Genomic_DNA"/>
</dbReference>
<protein>
    <recommendedName>
        <fullName evidence="3">Response regulatory domain-containing protein</fullName>
    </recommendedName>
</protein>
<dbReference type="Gene3D" id="3.40.50.2300">
    <property type="match status" value="1"/>
</dbReference>
<accession>A0A2S5STA7</accession>
<evidence type="ECO:0000313" key="1">
    <source>
        <dbReference type="EMBL" id="PPE65972.1"/>
    </source>
</evidence>
<dbReference type="InterPro" id="IPR011006">
    <property type="entry name" value="CheY-like_superfamily"/>
</dbReference>
<evidence type="ECO:0008006" key="3">
    <source>
        <dbReference type="Google" id="ProtNLM"/>
    </source>
</evidence>
<sequence>MALLVACEGIERHYLRGRLSLRGVDCADVDEGAEAIEYCADRPVSLVVVDADHLGPEAMRLLRQLRMPHACRAAPQVALMGRLSGGPRWRAAWAKAQVLAKPLDPRSLDAWIVRSLGPALSAPPPRVLFEATAAR</sequence>
<comment type="caution">
    <text evidence="1">The sequence shown here is derived from an EMBL/GenBank/DDBJ whole genome shotgun (WGS) entry which is preliminary data.</text>
</comment>
<organism evidence="1 2">
    <name type="scientific">Caldimonas caldifontis</name>
    <dbReference type="NCBI Taxonomy" id="1452508"/>
    <lineage>
        <taxon>Bacteria</taxon>
        <taxon>Pseudomonadati</taxon>
        <taxon>Pseudomonadota</taxon>
        <taxon>Betaproteobacteria</taxon>
        <taxon>Burkholderiales</taxon>
        <taxon>Sphaerotilaceae</taxon>
        <taxon>Caldimonas</taxon>
    </lineage>
</organism>
<dbReference type="Proteomes" id="UP000238605">
    <property type="component" value="Unassembled WGS sequence"/>
</dbReference>
<keyword evidence="2" id="KW-1185">Reference proteome</keyword>
<gene>
    <name evidence="1" type="ORF">C1704_11795</name>
</gene>
<dbReference type="SUPFAM" id="SSF52172">
    <property type="entry name" value="CheY-like"/>
    <property type="match status" value="1"/>
</dbReference>
<name>A0A2S5STA7_9BURK</name>
<proteinExistence type="predicted"/>
<evidence type="ECO:0000313" key="2">
    <source>
        <dbReference type="Proteomes" id="UP000238605"/>
    </source>
</evidence>
<reference evidence="1 2" key="1">
    <citation type="submission" date="2018-02" db="EMBL/GenBank/DDBJ databases">
        <title>Reclassifiation of [Polyangium] brachysporum DSM 7029 as Guopingzhaonella breviflexa gen. nov., sp. nov., a member of the family Comamonadaceae.</title>
        <authorList>
            <person name="Tang B."/>
        </authorList>
    </citation>
    <scope>NUCLEOTIDE SEQUENCE [LARGE SCALE GENOMIC DNA]</scope>
    <source>
        <strain evidence="1 2">BCRC 80649</strain>
    </source>
</reference>